<reference evidence="2 3" key="1">
    <citation type="submission" date="2021-06" db="EMBL/GenBank/DDBJ databases">
        <title>Caerostris extrusa draft genome.</title>
        <authorList>
            <person name="Kono N."/>
            <person name="Arakawa K."/>
        </authorList>
    </citation>
    <scope>NUCLEOTIDE SEQUENCE [LARGE SCALE GENOMIC DNA]</scope>
</reference>
<gene>
    <name evidence="2" type="ORF">CEXT_390231</name>
</gene>
<accession>A0AAV4QCI1</accession>
<dbReference type="Proteomes" id="UP001054945">
    <property type="component" value="Unassembled WGS sequence"/>
</dbReference>
<sequence length="78" mass="8872">MSNANVQYFVLNTKSSSLKNHPKALISKEYLNQSLRHPNRKDSPSPKNTNKPAHRSLFIKERKKVLVGGTGTTRRLQN</sequence>
<comment type="caution">
    <text evidence="2">The sequence shown here is derived from an EMBL/GenBank/DDBJ whole genome shotgun (WGS) entry which is preliminary data.</text>
</comment>
<protein>
    <submittedName>
        <fullName evidence="2">Uncharacterized protein</fullName>
    </submittedName>
</protein>
<evidence type="ECO:0000256" key="1">
    <source>
        <dbReference type="SAM" id="MobiDB-lite"/>
    </source>
</evidence>
<evidence type="ECO:0000313" key="3">
    <source>
        <dbReference type="Proteomes" id="UP001054945"/>
    </source>
</evidence>
<keyword evidence="3" id="KW-1185">Reference proteome</keyword>
<name>A0AAV4QCI1_CAEEX</name>
<dbReference type="EMBL" id="BPLR01006036">
    <property type="protein sequence ID" value="GIY07027.1"/>
    <property type="molecule type" value="Genomic_DNA"/>
</dbReference>
<proteinExistence type="predicted"/>
<feature type="region of interest" description="Disordered" evidence="1">
    <location>
        <begin position="31"/>
        <end position="78"/>
    </location>
</feature>
<dbReference type="AlphaFoldDB" id="A0AAV4QCI1"/>
<organism evidence="2 3">
    <name type="scientific">Caerostris extrusa</name>
    <name type="common">Bark spider</name>
    <name type="synonym">Caerostris bankana</name>
    <dbReference type="NCBI Taxonomy" id="172846"/>
    <lineage>
        <taxon>Eukaryota</taxon>
        <taxon>Metazoa</taxon>
        <taxon>Ecdysozoa</taxon>
        <taxon>Arthropoda</taxon>
        <taxon>Chelicerata</taxon>
        <taxon>Arachnida</taxon>
        <taxon>Araneae</taxon>
        <taxon>Araneomorphae</taxon>
        <taxon>Entelegynae</taxon>
        <taxon>Araneoidea</taxon>
        <taxon>Araneidae</taxon>
        <taxon>Caerostris</taxon>
    </lineage>
</organism>
<evidence type="ECO:0000313" key="2">
    <source>
        <dbReference type="EMBL" id="GIY07027.1"/>
    </source>
</evidence>